<dbReference type="InterPro" id="IPR036866">
    <property type="entry name" value="RibonucZ/Hydroxyglut_hydro"/>
</dbReference>
<dbReference type="CDD" id="cd07731">
    <property type="entry name" value="ComA-like_MBL-fold"/>
    <property type="match status" value="1"/>
</dbReference>
<dbReference type="SUPFAM" id="SSF56281">
    <property type="entry name" value="Metallo-hydrolase/oxidoreductase"/>
    <property type="match status" value="1"/>
</dbReference>
<dbReference type="EMBL" id="QWEI01000002">
    <property type="protein sequence ID" value="RHW38608.1"/>
    <property type="molecule type" value="Genomic_DNA"/>
</dbReference>
<dbReference type="GO" id="GO:0005886">
    <property type="term" value="C:plasma membrane"/>
    <property type="evidence" value="ECO:0007669"/>
    <property type="project" value="UniProtKB-SubCell"/>
</dbReference>
<dbReference type="GO" id="GO:0030420">
    <property type="term" value="P:establishment of competence for transformation"/>
    <property type="evidence" value="ECO:0007669"/>
    <property type="project" value="InterPro"/>
</dbReference>
<dbReference type="Pfam" id="PF03772">
    <property type="entry name" value="Competence"/>
    <property type="match status" value="1"/>
</dbReference>
<keyword evidence="4 6" id="KW-1133">Transmembrane helix</keyword>
<feature type="transmembrane region" description="Helical" evidence="6">
    <location>
        <begin position="470"/>
        <end position="488"/>
    </location>
</feature>
<evidence type="ECO:0000256" key="1">
    <source>
        <dbReference type="ARBA" id="ARBA00004651"/>
    </source>
</evidence>
<evidence type="ECO:0000256" key="6">
    <source>
        <dbReference type="SAM" id="Phobius"/>
    </source>
</evidence>
<feature type="transmembrane region" description="Helical" evidence="6">
    <location>
        <begin position="258"/>
        <end position="281"/>
    </location>
</feature>
<evidence type="ECO:0000259" key="7">
    <source>
        <dbReference type="SMART" id="SM00849"/>
    </source>
</evidence>
<protein>
    <submittedName>
        <fullName evidence="8">DNA internalization-related competence protein ComEC/Rec2</fullName>
    </submittedName>
</protein>
<name>A0A396SB63_9BACL</name>
<feature type="transmembrane region" description="Helical" evidence="6">
    <location>
        <begin position="44"/>
        <end position="62"/>
    </location>
</feature>
<keyword evidence="9" id="KW-1185">Reference proteome</keyword>
<dbReference type="PANTHER" id="PTHR30619">
    <property type="entry name" value="DNA INTERNALIZATION/COMPETENCE PROTEIN COMEC/REC2"/>
    <property type="match status" value="1"/>
</dbReference>
<dbReference type="Proteomes" id="UP000265692">
    <property type="component" value="Unassembled WGS sequence"/>
</dbReference>
<evidence type="ECO:0000256" key="5">
    <source>
        <dbReference type="ARBA" id="ARBA00023136"/>
    </source>
</evidence>
<proteinExistence type="predicted"/>
<dbReference type="InterPro" id="IPR035681">
    <property type="entry name" value="ComA-like_MBL"/>
</dbReference>
<dbReference type="SMART" id="SM00849">
    <property type="entry name" value="Lactamase_B"/>
    <property type="match status" value="1"/>
</dbReference>
<gene>
    <name evidence="8" type="ORF">D1B33_06945</name>
</gene>
<evidence type="ECO:0000256" key="3">
    <source>
        <dbReference type="ARBA" id="ARBA00022692"/>
    </source>
</evidence>
<keyword evidence="3 6" id="KW-0812">Transmembrane</keyword>
<feature type="transmembrane region" description="Helical" evidence="6">
    <location>
        <begin position="302"/>
        <end position="321"/>
    </location>
</feature>
<dbReference type="NCBIfam" id="TIGR00360">
    <property type="entry name" value="ComEC_N-term"/>
    <property type="match status" value="1"/>
</dbReference>
<comment type="caution">
    <text evidence="8">The sequence shown here is derived from an EMBL/GenBank/DDBJ whole genome shotgun (WGS) entry which is preliminary data.</text>
</comment>
<sequence>MSFKHKWIFYALSILIASLAAHESIRLMILIVPILFLLNLKKSGTIHLILIIIFSVSAYFYFDHTIMKTQEPLNFPAKLVWTDEYKISGDKLRGFMKDENGRKIYVVYELKSEEEKNAFAQESLVGKSYLTTAELVEPSEPNHPYAFDMKNYLMSKGAIGIAEVQNWQYVGTKNTIPQKISKQRFRIKTHIEEKFPSSLAAEAQSLLIGLQENVDEETTRAYQTLGITHLFAISGLHIAIIALIIYQGLLRLRVRKEFATIVLLVALPIYAVLAGGAPSVWRSVLIVEIMMIGRLKGKISAHDALAISFILFVFLEPWSIYQVGFQLSYLATISLIYSGPLISRSSSWLIQSFLITFVCQLLVYPLLLYHFYEISLSSFIVNIFFVPLFSFIILPINMILLAASYLPTAVPEILFQIYEPARAILTKIIDLLQSIPYQMWNPGKPSIYLALFAFICVLLTFYLLDSKARLWKVCLSLFIPIVILQTAGKITDDLIITFVNVGQGDCVVIELPYKEEVYMIDTGGFLRFEQEKWKEKSAVFEVGRDIVVPFLKGKGIQKIDKLILTHADSDHMEGAEEILQEIPVNEIHVSPNSILKGNMSDLLKEAMQQKIPVKEQIGNAQWKNGDIIFHYLWPNDTNYEGNDDSLVLNVAKGEFEALFMGDVEEQGEKQILKQYPDLEKIDLLKAGHHGSKTSSSEGFIEKMQPALTVFSAGKNNRYGHPHKEVVERFEKLGLPTIGTFEKGTIEIRVDENKMKVLSGLN</sequence>
<dbReference type="Pfam" id="PF00753">
    <property type="entry name" value="Lactamase_B"/>
    <property type="match status" value="1"/>
</dbReference>
<accession>A0A396SB63</accession>
<dbReference type="RefSeq" id="WP_118875640.1">
    <property type="nucleotide sequence ID" value="NZ_QWEI01000002.1"/>
</dbReference>
<evidence type="ECO:0000256" key="2">
    <source>
        <dbReference type="ARBA" id="ARBA00022475"/>
    </source>
</evidence>
<evidence type="ECO:0000256" key="4">
    <source>
        <dbReference type="ARBA" id="ARBA00022989"/>
    </source>
</evidence>
<dbReference type="InterPro" id="IPR004477">
    <property type="entry name" value="ComEC_N"/>
</dbReference>
<evidence type="ECO:0000313" key="8">
    <source>
        <dbReference type="EMBL" id="RHW38608.1"/>
    </source>
</evidence>
<feature type="domain" description="Metallo-beta-lactamase" evidence="7">
    <location>
        <begin position="503"/>
        <end position="714"/>
    </location>
</feature>
<feature type="transmembrane region" description="Helical" evidence="6">
    <location>
        <begin position="227"/>
        <end position="246"/>
    </location>
</feature>
<dbReference type="AlphaFoldDB" id="A0A396SB63"/>
<organism evidence="8 9">
    <name type="scientific">Ureibacillus yapensis</name>
    <dbReference type="NCBI Taxonomy" id="2304605"/>
    <lineage>
        <taxon>Bacteria</taxon>
        <taxon>Bacillati</taxon>
        <taxon>Bacillota</taxon>
        <taxon>Bacilli</taxon>
        <taxon>Bacillales</taxon>
        <taxon>Caryophanaceae</taxon>
        <taxon>Ureibacillus</taxon>
    </lineage>
</organism>
<keyword evidence="5 6" id="KW-0472">Membrane</keyword>
<feature type="transmembrane region" description="Helical" evidence="6">
    <location>
        <begin position="348"/>
        <end position="367"/>
    </location>
</feature>
<dbReference type="NCBIfam" id="TIGR00361">
    <property type="entry name" value="ComEC_Rec2"/>
    <property type="match status" value="1"/>
</dbReference>
<evidence type="ECO:0000313" key="9">
    <source>
        <dbReference type="Proteomes" id="UP000265692"/>
    </source>
</evidence>
<keyword evidence="2" id="KW-1003">Cell membrane</keyword>
<comment type="subcellular location">
    <subcellularLocation>
        <location evidence="1">Cell membrane</location>
        <topology evidence="1">Multi-pass membrane protein</topology>
    </subcellularLocation>
</comment>
<dbReference type="InterPro" id="IPR004797">
    <property type="entry name" value="Competence_ComEC/Rec2"/>
</dbReference>
<reference evidence="8 9" key="1">
    <citation type="submission" date="2018-08" db="EMBL/GenBank/DDBJ databases">
        <title>Lysinibacillus sp. YLB-03 draft genome sequence.</title>
        <authorList>
            <person name="Yu L."/>
        </authorList>
    </citation>
    <scope>NUCLEOTIDE SEQUENCE [LARGE SCALE GENOMIC DNA]</scope>
    <source>
        <strain evidence="8 9">YLB-03</strain>
    </source>
</reference>
<dbReference type="PANTHER" id="PTHR30619:SF1">
    <property type="entry name" value="RECOMBINATION PROTEIN 2"/>
    <property type="match status" value="1"/>
</dbReference>
<dbReference type="InterPro" id="IPR052159">
    <property type="entry name" value="Competence_DNA_uptake"/>
</dbReference>
<dbReference type="Gene3D" id="3.60.15.10">
    <property type="entry name" value="Ribonuclease Z/Hydroxyacylglutathione hydrolase-like"/>
    <property type="match status" value="1"/>
</dbReference>
<dbReference type="InterPro" id="IPR001279">
    <property type="entry name" value="Metallo-B-lactamas"/>
</dbReference>
<dbReference type="OrthoDB" id="9761531at2"/>
<feature type="transmembrane region" description="Helical" evidence="6">
    <location>
        <begin position="446"/>
        <end position="463"/>
    </location>
</feature>
<feature type="transmembrane region" description="Helical" evidence="6">
    <location>
        <begin position="7"/>
        <end position="38"/>
    </location>
</feature>
<feature type="transmembrane region" description="Helical" evidence="6">
    <location>
        <begin position="379"/>
        <end position="406"/>
    </location>
</feature>